<dbReference type="AlphaFoldDB" id="A0A4Z0R296"/>
<evidence type="ECO:0000313" key="2">
    <source>
        <dbReference type="Proteomes" id="UP000298460"/>
    </source>
</evidence>
<protein>
    <submittedName>
        <fullName evidence="1">LysM domain-containing protein</fullName>
    </submittedName>
</protein>
<reference evidence="1 2" key="1">
    <citation type="submission" date="2019-03" db="EMBL/GenBank/DDBJ databases">
        <title>Draft Genome Sequence of Desulfosporosinus fructosivorans Strain 63.6F, Isolated from Marine Sediment in the Baltic Sea.</title>
        <authorList>
            <person name="Hausmann B."/>
            <person name="Vandieken V."/>
            <person name="Pjevac P."/>
            <person name="Schreck K."/>
            <person name="Herbold C.W."/>
            <person name="Loy A."/>
        </authorList>
    </citation>
    <scope>NUCLEOTIDE SEQUENCE [LARGE SCALE GENOMIC DNA]</scope>
    <source>
        <strain evidence="1 2">63.6F</strain>
    </source>
</reference>
<dbReference type="EMBL" id="SPQQ01000006">
    <property type="protein sequence ID" value="TGE36890.1"/>
    <property type="molecule type" value="Genomic_DNA"/>
</dbReference>
<keyword evidence="2" id="KW-1185">Reference proteome</keyword>
<accession>A0A4Z0R296</accession>
<name>A0A4Z0R296_9FIRM</name>
<proteinExistence type="predicted"/>
<dbReference type="RefSeq" id="WP_135548971.1">
    <property type="nucleotide sequence ID" value="NZ_SPQQ01000006.1"/>
</dbReference>
<gene>
    <name evidence="1" type="ORF">E4K67_17475</name>
</gene>
<comment type="caution">
    <text evidence="1">The sequence shown here is derived from an EMBL/GenBank/DDBJ whole genome shotgun (WGS) entry which is preliminary data.</text>
</comment>
<evidence type="ECO:0000313" key="1">
    <source>
        <dbReference type="EMBL" id="TGE36890.1"/>
    </source>
</evidence>
<sequence>MNNPYFVYTTKAGDTFDILALDAWNDETKAHWIIQDNPDYVNVLVFEAGVDLKIRVVDPSAASTLPPWKR</sequence>
<dbReference type="OrthoDB" id="2941457at2"/>
<dbReference type="Proteomes" id="UP000298460">
    <property type="component" value="Unassembled WGS sequence"/>
</dbReference>
<organism evidence="1 2">
    <name type="scientific">Desulfosporosinus fructosivorans</name>
    <dbReference type="NCBI Taxonomy" id="2018669"/>
    <lineage>
        <taxon>Bacteria</taxon>
        <taxon>Bacillati</taxon>
        <taxon>Bacillota</taxon>
        <taxon>Clostridia</taxon>
        <taxon>Eubacteriales</taxon>
        <taxon>Desulfitobacteriaceae</taxon>
        <taxon>Desulfosporosinus</taxon>
    </lineage>
</organism>